<accession>A0A3E0G663</accession>
<dbReference type="AlphaFoldDB" id="A0A3E0G663"/>
<evidence type="ECO:0000313" key="2">
    <source>
        <dbReference type="Proteomes" id="UP000256269"/>
    </source>
</evidence>
<name>A0A3E0G663_9PSEU</name>
<dbReference type="RefSeq" id="WP_116182148.1">
    <property type="nucleotide sequence ID" value="NZ_CP144379.1"/>
</dbReference>
<dbReference type="EMBL" id="QUNO01000036">
    <property type="protein sequence ID" value="REH18291.1"/>
    <property type="molecule type" value="Genomic_DNA"/>
</dbReference>
<dbReference type="Proteomes" id="UP000256269">
    <property type="component" value="Unassembled WGS sequence"/>
</dbReference>
<evidence type="ECO:0000313" key="1">
    <source>
        <dbReference type="EMBL" id="REH18291.1"/>
    </source>
</evidence>
<organism evidence="1 2">
    <name type="scientific">Kutzneria buriramensis</name>
    <dbReference type="NCBI Taxonomy" id="1045776"/>
    <lineage>
        <taxon>Bacteria</taxon>
        <taxon>Bacillati</taxon>
        <taxon>Actinomycetota</taxon>
        <taxon>Actinomycetes</taxon>
        <taxon>Pseudonocardiales</taxon>
        <taxon>Pseudonocardiaceae</taxon>
        <taxon>Kutzneria</taxon>
    </lineage>
</organism>
<reference evidence="1 2" key="1">
    <citation type="submission" date="2018-08" db="EMBL/GenBank/DDBJ databases">
        <title>Genomic Encyclopedia of Archaeal and Bacterial Type Strains, Phase II (KMG-II): from individual species to whole genera.</title>
        <authorList>
            <person name="Goeker M."/>
        </authorList>
    </citation>
    <scope>NUCLEOTIDE SEQUENCE [LARGE SCALE GENOMIC DNA]</scope>
    <source>
        <strain evidence="1 2">DSM 45791</strain>
    </source>
</reference>
<keyword evidence="2" id="KW-1185">Reference proteome</keyword>
<comment type="caution">
    <text evidence="1">The sequence shown here is derived from an EMBL/GenBank/DDBJ whole genome shotgun (WGS) entry which is preliminary data.</text>
</comment>
<proteinExistence type="predicted"/>
<sequence>MGLRDRIQAALVTREVRGALNDLVDDPTETGIHGRAATHRLHQVALSQAQRQQAAVRQSGRN</sequence>
<protein>
    <submittedName>
        <fullName evidence="1">Uncharacterized protein</fullName>
    </submittedName>
</protein>
<gene>
    <name evidence="1" type="ORF">BCF44_13646</name>
</gene>